<evidence type="ECO:0000256" key="6">
    <source>
        <dbReference type="ARBA" id="ARBA00023135"/>
    </source>
</evidence>
<keyword evidence="8" id="KW-0687">Ribonucleoprotein</keyword>
<evidence type="ECO:0000256" key="9">
    <source>
        <dbReference type="ARBA" id="ARBA00029498"/>
    </source>
</evidence>
<proteinExistence type="inferred from homology"/>
<keyword evidence="6" id="KW-0733">Signal recognition particle</keyword>
<evidence type="ECO:0000256" key="7">
    <source>
        <dbReference type="ARBA" id="ARBA00023242"/>
    </source>
</evidence>
<evidence type="ECO:0000313" key="12">
    <source>
        <dbReference type="Proteomes" id="UP000015354"/>
    </source>
</evidence>
<comment type="caution">
    <text evidence="11">The sequence shown here is derived from an EMBL/GenBank/DDBJ whole genome shotgun (WGS) entry which is preliminary data.</text>
</comment>
<dbReference type="PANTHER" id="PTHR12860">
    <property type="entry name" value="SIGNAL RECOGNITION PARTICLE 68 KDA PROTEIN"/>
    <property type="match status" value="1"/>
</dbReference>
<dbReference type="GO" id="GO:0006614">
    <property type="term" value="P:SRP-dependent cotranslational protein targeting to membrane"/>
    <property type="evidence" value="ECO:0007669"/>
    <property type="project" value="InterPro"/>
</dbReference>
<evidence type="ECO:0000256" key="2">
    <source>
        <dbReference type="ARBA" id="ARBA00004604"/>
    </source>
</evidence>
<evidence type="ECO:0000256" key="1">
    <source>
        <dbReference type="ARBA" id="ARBA00004496"/>
    </source>
</evidence>
<dbReference type="GO" id="GO:0030942">
    <property type="term" value="F:endoplasmic reticulum signal peptide binding"/>
    <property type="evidence" value="ECO:0007669"/>
    <property type="project" value="InterPro"/>
</dbReference>
<dbReference type="GO" id="GO:0005730">
    <property type="term" value="C:nucleolus"/>
    <property type="evidence" value="ECO:0007669"/>
    <property type="project" value="UniProtKB-SubCell"/>
</dbReference>
<dbReference type="OrthoDB" id="10255118at2759"/>
<dbReference type="GO" id="GO:0005786">
    <property type="term" value="C:signal recognition particle, endoplasmic reticulum targeting"/>
    <property type="evidence" value="ECO:0007669"/>
    <property type="project" value="UniProtKB-KW"/>
</dbReference>
<accession>S9UII2</accession>
<dbReference type="GO" id="GO:0008312">
    <property type="term" value="F:7S RNA binding"/>
    <property type="evidence" value="ECO:0007669"/>
    <property type="project" value="InterPro"/>
</dbReference>
<feature type="region of interest" description="Disordered" evidence="10">
    <location>
        <begin position="89"/>
        <end position="111"/>
    </location>
</feature>
<comment type="similarity">
    <text evidence="3">Belongs to the SRP68 family.</text>
</comment>
<evidence type="ECO:0000256" key="5">
    <source>
        <dbReference type="ARBA" id="ARBA00022884"/>
    </source>
</evidence>
<organism evidence="11 12">
    <name type="scientific">Strigomonas culicis</name>
    <dbReference type="NCBI Taxonomy" id="28005"/>
    <lineage>
        <taxon>Eukaryota</taxon>
        <taxon>Discoba</taxon>
        <taxon>Euglenozoa</taxon>
        <taxon>Kinetoplastea</taxon>
        <taxon>Metakinetoplastina</taxon>
        <taxon>Trypanosomatida</taxon>
        <taxon>Trypanosomatidae</taxon>
        <taxon>Strigomonadinae</taxon>
        <taxon>Strigomonas</taxon>
    </lineage>
</organism>
<dbReference type="AlphaFoldDB" id="S9UII2"/>
<dbReference type="Proteomes" id="UP000015354">
    <property type="component" value="Unassembled WGS sequence"/>
</dbReference>
<evidence type="ECO:0000313" key="11">
    <source>
        <dbReference type="EMBL" id="EPY30597.1"/>
    </source>
</evidence>
<evidence type="ECO:0000256" key="4">
    <source>
        <dbReference type="ARBA" id="ARBA00022490"/>
    </source>
</evidence>
<evidence type="ECO:0000256" key="3">
    <source>
        <dbReference type="ARBA" id="ARBA00009352"/>
    </source>
</evidence>
<dbReference type="CDD" id="cd15481">
    <property type="entry name" value="SRP68-RBD"/>
    <property type="match status" value="1"/>
</dbReference>
<reference evidence="11 12" key="1">
    <citation type="journal article" date="2013" name="PLoS ONE">
        <title>Predicting the Proteins of Angomonas deanei, Strigomonas culicis and Their Respective Endosymbionts Reveals New Aspects of the Trypanosomatidae Family.</title>
        <authorList>
            <person name="Motta M.C."/>
            <person name="Martins A.C."/>
            <person name="de Souza S.S."/>
            <person name="Catta-Preta C.M."/>
            <person name="Silva R."/>
            <person name="Klein C.C."/>
            <person name="de Almeida L.G."/>
            <person name="de Lima Cunha O."/>
            <person name="Ciapina L.P."/>
            <person name="Brocchi M."/>
            <person name="Colabardini A.C."/>
            <person name="de Araujo Lima B."/>
            <person name="Machado C.R."/>
            <person name="de Almeida Soares C.M."/>
            <person name="Probst C.M."/>
            <person name="de Menezes C.B."/>
            <person name="Thompson C.E."/>
            <person name="Bartholomeu D.C."/>
            <person name="Gradia D.F."/>
            <person name="Pavoni D.P."/>
            <person name="Grisard E.C."/>
            <person name="Fantinatti-Garboggini F."/>
            <person name="Marchini F.K."/>
            <person name="Rodrigues-Luiz G.F."/>
            <person name="Wagner G."/>
            <person name="Goldman G.H."/>
            <person name="Fietto J.L."/>
            <person name="Elias M.C."/>
            <person name="Goldman M.H."/>
            <person name="Sagot M.F."/>
            <person name="Pereira M."/>
            <person name="Stoco P.H."/>
            <person name="de Mendonca-Neto R.P."/>
            <person name="Teixeira S.M."/>
            <person name="Maciel T.E."/>
            <person name="de Oliveira Mendes T.A."/>
            <person name="Urmenyi T.P."/>
            <person name="de Souza W."/>
            <person name="Schenkman S."/>
            <person name="de Vasconcelos A.T."/>
        </authorList>
    </citation>
    <scope>NUCLEOTIDE SEQUENCE [LARGE SCALE GENOMIC DNA]</scope>
</reference>
<dbReference type="PANTHER" id="PTHR12860:SF0">
    <property type="entry name" value="SIGNAL RECOGNITION PARTICLE SUBUNIT SRP68"/>
    <property type="match status" value="1"/>
</dbReference>
<dbReference type="Gene3D" id="1.10.3450.40">
    <property type="entry name" value="Signal recognition particle, SRP68 subunit, RNA-binding domain"/>
    <property type="match status" value="1"/>
</dbReference>
<sequence length="534" mass="58896">MALDFDLTHFIKETQLQHGLRAEDYTRYHHYLTNRLATLRQQLHLSNEKKKFLNKEVTKHNATDARHLMLLALYAERCWSAAEAQQETVRAAKESQGEGSRPPGGVPPHDQYRKRLNKAVKWASKLSAVAHAVAAPRLQVECRAYELEVRGRAAAAHGALKDAKSHFLQSRQAYAEVSAQVDDAHFPVVRMKVGELDDRVVYCMQRLGEDAKAYTPAALPHHAVVSEEAGEAQTTRTVLQWNGRELAVANIKVKDALREARSVPVHSVEAKVLEGSGAVTVGQMNKVLDLMDRRVNYYNDALAHARQDLRGAAEGTAQQTQLQLLVHFFLFQVAAETLSRNLFLAEVHSRRFHATEAALQSSAAAKGRKGDILPSLYASPLEVVRLYEAANESVGEMELLPGVTGRADVEAHAAVCRAGKLLYLGEAWRVLGELAKAKSCYQAALAVLQEEGPTSAAGKLLRDRNEQSLFVLTAMEQTAAAYHKQAAPPAYLVEATAEEVGVAANVMRFPPDFQAVPFKPVFVDIASTFIDYPE</sequence>
<dbReference type="InterPro" id="IPR038253">
    <property type="entry name" value="SRP68_N_sf"/>
</dbReference>
<dbReference type="GO" id="GO:0005047">
    <property type="term" value="F:signal recognition particle binding"/>
    <property type="evidence" value="ECO:0007669"/>
    <property type="project" value="InterPro"/>
</dbReference>
<keyword evidence="12" id="KW-1185">Reference proteome</keyword>
<protein>
    <recommendedName>
        <fullName evidence="9">Signal recognition particle subunit SRP68</fullName>
    </recommendedName>
</protein>
<dbReference type="EMBL" id="ATMH01003987">
    <property type="protein sequence ID" value="EPY30597.1"/>
    <property type="molecule type" value="Genomic_DNA"/>
</dbReference>
<gene>
    <name evidence="11" type="ORF">STCU_03987</name>
</gene>
<dbReference type="Pfam" id="PF16969">
    <property type="entry name" value="SRP68"/>
    <property type="match status" value="1"/>
</dbReference>
<dbReference type="InterPro" id="IPR026258">
    <property type="entry name" value="SRP68"/>
</dbReference>
<keyword evidence="4" id="KW-0963">Cytoplasm</keyword>
<name>S9UII2_9TRYP</name>
<comment type="subcellular location">
    <subcellularLocation>
        <location evidence="1">Cytoplasm</location>
    </subcellularLocation>
    <subcellularLocation>
        <location evidence="2">Nucleus</location>
        <location evidence="2">Nucleolus</location>
    </subcellularLocation>
</comment>
<evidence type="ECO:0000256" key="8">
    <source>
        <dbReference type="ARBA" id="ARBA00023274"/>
    </source>
</evidence>
<keyword evidence="7" id="KW-0539">Nucleus</keyword>
<dbReference type="InterPro" id="IPR034652">
    <property type="entry name" value="SRP68-RBD"/>
</dbReference>
<evidence type="ECO:0000256" key="10">
    <source>
        <dbReference type="SAM" id="MobiDB-lite"/>
    </source>
</evidence>
<keyword evidence="5" id="KW-0694">RNA-binding</keyword>